<dbReference type="InterPro" id="IPR017583">
    <property type="entry name" value="Tagatose/fructose_Pkinase"/>
</dbReference>
<comment type="caution">
    <text evidence="14">The sequence shown here is derived from an EMBL/GenBank/DDBJ whole genome shotgun (WGS) entry which is preliminary data.</text>
</comment>
<dbReference type="InterPro" id="IPR029056">
    <property type="entry name" value="Ribokinase-like"/>
</dbReference>
<evidence type="ECO:0000256" key="7">
    <source>
        <dbReference type="ARBA" id="ARBA00022840"/>
    </source>
</evidence>
<dbReference type="Gene3D" id="3.40.1190.20">
    <property type="match status" value="1"/>
</dbReference>
<gene>
    <name evidence="14" type="primary">pfkB</name>
    <name evidence="14" type="ORF">FDO65_04900</name>
</gene>
<evidence type="ECO:0000256" key="11">
    <source>
        <dbReference type="RuleBase" id="RU369061"/>
    </source>
</evidence>
<dbReference type="EC" id="2.7.1.56" evidence="2 11"/>
<evidence type="ECO:0000256" key="1">
    <source>
        <dbReference type="ARBA" id="ARBA00010688"/>
    </source>
</evidence>
<dbReference type="GO" id="GO:0008662">
    <property type="term" value="F:1-phosphofructokinase activity"/>
    <property type="evidence" value="ECO:0007669"/>
    <property type="project" value="UniProtKB-UniRule"/>
</dbReference>
<dbReference type="GO" id="GO:0044281">
    <property type="term" value="P:small molecule metabolic process"/>
    <property type="evidence" value="ECO:0007669"/>
    <property type="project" value="UniProtKB-ARBA"/>
</dbReference>
<protein>
    <recommendedName>
        <fullName evidence="3 11">1-phosphofructokinase</fullName>
        <shortName evidence="11">Fru1PK</shortName>
        <ecNumber evidence="2 11">2.7.1.56</ecNumber>
    </recommendedName>
    <alternativeName>
        <fullName evidence="8 11">Fructose 1-phosphate kinase</fullName>
    </alternativeName>
</protein>
<dbReference type="SUPFAM" id="SSF53613">
    <property type="entry name" value="Ribokinase-like"/>
    <property type="match status" value="1"/>
</dbReference>
<feature type="region of interest" description="Disordered" evidence="12">
    <location>
        <begin position="303"/>
        <end position="333"/>
    </location>
</feature>
<comment type="catalytic activity">
    <reaction evidence="9 11">
        <text>beta-D-fructose 1-phosphate + ATP = beta-D-fructose 1,6-bisphosphate + ADP + H(+)</text>
        <dbReference type="Rhea" id="RHEA:14213"/>
        <dbReference type="ChEBI" id="CHEBI:15378"/>
        <dbReference type="ChEBI" id="CHEBI:30616"/>
        <dbReference type="ChEBI" id="CHEBI:32966"/>
        <dbReference type="ChEBI" id="CHEBI:138881"/>
        <dbReference type="ChEBI" id="CHEBI:456216"/>
        <dbReference type="EC" id="2.7.1.56"/>
    </reaction>
</comment>
<dbReference type="NCBIfam" id="TIGR03168">
    <property type="entry name" value="1-PFK"/>
    <property type="match status" value="1"/>
</dbReference>
<dbReference type="Proteomes" id="UP000306985">
    <property type="component" value="Unassembled WGS sequence"/>
</dbReference>
<comment type="function">
    <text evidence="11">Catalyzes the ATP-dependent phosphorylation of fructose-l-phosphate to fructose-l,6-bisphosphate.</text>
</comment>
<dbReference type="InterPro" id="IPR022463">
    <property type="entry name" value="1-PFruKinase"/>
</dbReference>
<evidence type="ECO:0000256" key="12">
    <source>
        <dbReference type="SAM" id="MobiDB-lite"/>
    </source>
</evidence>
<evidence type="ECO:0000259" key="13">
    <source>
        <dbReference type="Pfam" id="PF00294"/>
    </source>
</evidence>
<dbReference type="EMBL" id="SZZH01000001">
    <property type="protein sequence ID" value="TKV60992.1"/>
    <property type="molecule type" value="Genomic_DNA"/>
</dbReference>
<reference evidence="14 15" key="1">
    <citation type="submission" date="2019-05" db="EMBL/GenBank/DDBJ databases">
        <title>Nakamurella sp. N5BH11, whole genome shotgun sequence.</title>
        <authorList>
            <person name="Tuo L."/>
        </authorList>
    </citation>
    <scope>NUCLEOTIDE SEQUENCE [LARGE SCALE GENOMIC DNA]</scope>
    <source>
        <strain evidence="14 15">N5BH11</strain>
    </source>
</reference>
<dbReference type="CDD" id="cd01164">
    <property type="entry name" value="FruK_PfkB_like"/>
    <property type="match status" value="1"/>
</dbReference>
<dbReference type="PROSITE" id="PS00583">
    <property type="entry name" value="PFKB_KINASES_1"/>
    <property type="match status" value="1"/>
</dbReference>
<comment type="similarity">
    <text evidence="1 11">Belongs to the carbohydrate kinase PfkB family.</text>
</comment>
<dbReference type="PANTHER" id="PTHR46566">
    <property type="entry name" value="1-PHOSPHOFRUCTOKINASE-RELATED"/>
    <property type="match status" value="1"/>
</dbReference>
<keyword evidence="6 11" id="KW-0418">Kinase</keyword>
<evidence type="ECO:0000256" key="6">
    <source>
        <dbReference type="ARBA" id="ARBA00022777"/>
    </source>
</evidence>
<evidence type="ECO:0000256" key="3">
    <source>
        <dbReference type="ARBA" id="ARBA00013596"/>
    </source>
</evidence>
<feature type="domain" description="Carbohydrate kinase PfkB" evidence="13">
    <location>
        <begin position="22"/>
        <end position="309"/>
    </location>
</feature>
<accession>A0A4U6QLG6</accession>
<dbReference type="AlphaFoldDB" id="A0A4U6QLG6"/>
<evidence type="ECO:0000256" key="4">
    <source>
        <dbReference type="ARBA" id="ARBA00022679"/>
    </source>
</evidence>
<organism evidence="14 15">
    <name type="scientific">Nakamurella flava</name>
    <dbReference type="NCBI Taxonomy" id="2576308"/>
    <lineage>
        <taxon>Bacteria</taxon>
        <taxon>Bacillati</taxon>
        <taxon>Actinomycetota</taxon>
        <taxon>Actinomycetes</taxon>
        <taxon>Nakamurellales</taxon>
        <taxon>Nakamurellaceae</taxon>
        <taxon>Nakamurella</taxon>
    </lineage>
</organism>
<keyword evidence="5 11" id="KW-0547">Nucleotide-binding</keyword>
<evidence type="ECO:0000313" key="14">
    <source>
        <dbReference type="EMBL" id="TKV60992.1"/>
    </source>
</evidence>
<evidence type="ECO:0000256" key="8">
    <source>
        <dbReference type="ARBA" id="ARBA00032802"/>
    </source>
</evidence>
<dbReference type="Pfam" id="PF00294">
    <property type="entry name" value="PfkB"/>
    <property type="match status" value="1"/>
</dbReference>
<name>A0A4U6QLG6_9ACTN</name>
<keyword evidence="15" id="KW-1185">Reference proteome</keyword>
<dbReference type="GO" id="GO:0005524">
    <property type="term" value="F:ATP binding"/>
    <property type="evidence" value="ECO:0007669"/>
    <property type="project" value="UniProtKB-UniRule"/>
</dbReference>
<dbReference type="InterPro" id="IPR011611">
    <property type="entry name" value="PfkB_dom"/>
</dbReference>
<dbReference type="GO" id="GO:0005829">
    <property type="term" value="C:cytosol"/>
    <property type="evidence" value="ECO:0007669"/>
    <property type="project" value="TreeGrafter"/>
</dbReference>
<dbReference type="RefSeq" id="WP_137448295.1">
    <property type="nucleotide sequence ID" value="NZ_SZZH01000001.1"/>
</dbReference>
<dbReference type="InterPro" id="IPR002173">
    <property type="entry name" value="Carboh/pur_kinase_PfkB_CS"/>
</dbReference>
<evidence type="ECO:0000256" key="2">
    <source>
        <dbReference type="ARBA" id="ARBA00012131"/>
    </source>
</evidence>
<keyword evidence="7 11" id="KW-0067">ATP-binding</keyword>
<evidence type="ECO:0000256" key="9">
    <source>
        <dbReference type="ARBA" id="ARBA00047745"/>
    </source>
</evidence>
<proteinExistence type="inferred from homology"/>
<dbReference type="OrthoDB" id="9801219at2"/>
<evidence type="ECO:0000313" key="15">
    <source>
        <dbReference type="Proteomes" id="UP000306985"/>
    </source>
</evidence>
<dbReference type="PIRSF" id="PIRSF000535">
    <property type="entry name" value="1PFK/6PFK/LacC"/>
    <property type="match status" value="1"/>
</dbReference>
<evidence type="ECO:0000256" key="5">
    <source>
        <dbReference type="ARBA" id="ARBA00022741"/>
    </source>
</evidence>
<dbReference type="GO" id="GO:0016052">
    <property type="term" value="P:carbohydrate catabolic process"/>
    <property type="evidence" value="ECO:0007669"/>
    <property type="project" value="UniProtKB-ARBA"/>
</dbReference>
<dbReference type="NCBIfam" id="TIGR03828">
    <property type="entry name" value="pfkB"/>
    <property type="match status" value="1"/>
</dbReference>
<sequence>MSRDIDALAAFPVVTVTPNPSLDHTVEITVLERGEVQRTSRALVEAGGKGVNVARVLAKHGHAATAILPAGDDAQRMVSLLTPQAVKTVTVPISGAIRTNIAVVEQDGTTTKLNEPGADLTSAEVDALLAAVDKAVESHLVGTGGWLVAAGSLPGGAPDDLYARIARIAGQAGVPLAIDTSGAALTAAITSGADVLKPNLEELEELTGRDLRTVADVTAAAAALRDQGARDLLVSMGPHGALLLTDQGTWWAGGPALVPRSTVGAGDCTLSGYIHASRSGVDPAEKLATAVAWGRAACLQPGSTVPAPADTSQQRAEVQVVTEPDPGQSVKDG</sequence>
<keyword evidence="4 10" id="KW-0808">Transferase</keyword>
<evidence type="ECO:0000256" key="10">
    <source>
        <dbReference type="PIRNR" id="PIRNR000535"/>
    </source>
</evidence>
<dbReference type="FunFam" id="3.40.1190.20:FF:000001">
    <property type="entry name" value="Phosphofructokinase"/>
    <property type="match status" value="1"/>
</dbReference>
<dbReference type="PANTHER" id="PTHR46566:SF5">
    <property type="entry name" value="1-PHOSPHOFRUCTOKINASE"/>
    <property type="match status" value="1"/>
</dbReference>